<evidence type="ECO:0000256" key="1">
    <source>
        <dbReference type="SAM" id="Coils"/>
    </source>
</evidence>
<accession>A0A8S0XML6</accession>
<gene>
    <name evidence="3" type="ORF">AAE3_LOCUS8503</name>
</gene>
<reference evidence="3 4" key="1">
    <citation type="submission" date="2020-01" db="EMBL/GenBank/DDBJ databases">
        <authorList>
            <person name="Gupta K D."/>
        </authorList>
    </citation>
    <scope>NUCLEOTIDE SEQUENCE [LARGE SCALE GENOMIC DNA]</scope>
</reference>
<feature type="region of interest" description="Disordered" evidence="2">
    <location>
        <begin position="196"/>
        <end position="218"/>
    </location>
</feature>
<keyword evidence="4" id="KW-1185">Reference proteome</keyword>
<feature type="compositionally biased region" description="Polar residues" evidence="2">
    <location>
        <begin position="198"/>
        <end position="208"/>
    </location>
</feature>
<name>A0A8S0XML6_CYCAE</name>
<dbReference type="EMBL" id="CACVBS010000053">
    <property type="protein sequence ID" value="CAA7266273.1"/>
    <property type="molecule type" value="Genomic_DNA"/>
</dbReference>
<organism evidence="3 4">
    <name type="scientific">Cyclocybe aegerita</name>
    <name type="common">Black poplar mushroom</name>
    <name type="synonym">Agrocybe aegerita</name>
    <dbReference type="NCBI Taxonomy" id="1973307"/>
    <lineage>
        <taxon>Eukaryota</taxon>
        <taxon>Fungi</taxon>
        <taxon>Dikarya</taxon>
        <taxon>Basidiomycota</taxon>
        <taxon>Agaricomycotina</taxon>
        <taxon>Agaricomycetes</taxon>
        <taxon>Agaricomycetidae</taxon>
        <taxon>Agaricales</taxon>
        <taxon>Agaricineae</taxon>
        <taxon>Bolbitiaceae</taxon>
        <taxon>Cyclocybe</taxon>
    </lineage>
</organism>
<feature type="coiled-coil region" evidence="1">
    <location>
        <begin position="309"/>
        <end position="363"/>
    </location>
</feature>
<evidence type="ECO:0000256" key="2">
    <source>
        <dbReference type="SAM" id="MobiDB-lite"/>
    </source>
</evidence>
<feature type="region of interest" description="Disordered" evidence="2">
    <location>
        <begin position="18"/>
        <end position="37"/>
    </location>
</feature>
<evidence type="ECO:0000313" key="4">
    <source>
        <dbReference type="Proteomes" id="UP000467700"/>
    </source>
</evidence>
<proteinExistence type="predicted"/>
<evidence type="ECO:0000313" key="3">
    <source>
        <dbReference type="EMBL" id="CAA7266273.1"/>
    </source>
</evidence>
<protein>
    <recommendedName>
        <fullName evidence="5">No apical meristem-associated C-terminal domain-containing protein</fullName>
    </recommendedName>
</protein>
<evidence type="ECO:0008006" key="5">
    <source>
        <dbReference type="Google" id="ProtNLM"/>
    </source>
</evidence>
<dbReference type="OrthoDB" id="3182376at2759"/>
<keyword evidence="1" id="KW-0175">Coiled coil</keyword>
<comment type="caution">
    <text evidence="3">The sequence shown here is derived from an EMBL/GenBank/DDBJ whole genome shotgun (WGS) entry which is preliminary data.</text>
</comment>
<dbReference type="Proteomes" id="UP000467700">
    <property type="component" value="Unassembled WGS sequence"/>
</dbReference>
<sequence length="390" mass="44960">METPDGIWFSHNDDSSFKPQDLLSNGQVMSRNEGLDDGYEERGRISWKKDPNRDLRLMDWLDQHPLQREIIFSNPGRGRGRGSRKPGAKMSKIQCCMQAAKDIFSVDTDPSIRQDVVKDPQHFAGATYSHILHMKTTYQQFNEEPGPHYANIPYTDLEVGSEGYKKVDELLEWFPLWKRLHVHWRRIPAFNHLYGQHSADSSQSSTQHPAEPNGGHVNRSQVVGLQESLENVVSNGTPGGQHRGDAIIVEDLEGTIFSQNDVAVKPEEEVADNCTRRKRQRKRRREQELEEEPAPSDNSARQNDDMVAIREHERSLTELAVKRQKLENEALEKKTAIETRRLELESEERRRAAEDKRQREKEQHEFMMRLMEMATGMVKKPNQDTEGEGS</sequence>
<dbReference type="AlphaFoldDB" id="A0A8S0XML6"/>
<feature type="region of interest" description="Disordered" evidence="2">
    <location>
        <begin position="263"/>
        <end position="303"/>
    </location>
</feature>